<protein>
    <recommendedName>
        <fullName evidence="3">Cellulose biosynthesis protein BcsS</fullName>
    </recommendedName>
</protein>
<reference evidence="1 2" key="1">
    <citation type="journal article" date="2014" name="Genome Announc.">
        <title>Complete Genome Sequence of Hyphomicrobium nitrativorans Strain NL23, a Denitrifying Bacterium Isolated from Biofilm of a Methanol-Fed Denitrification System Treating Seawater at the Montreal Biodome.</title>
        <authorList>
            <person name="Martineau C."/>
            <person name="Villeneuve C."/>
            <person name="Mauffrey F."/>
            <person name="Villemur R."/>
        </authorList>
    </citation>
    <scope>NUCLEOTIDE SEQUENCE [LARGE SCALE GENOMIC DNA]</scope>
    <source>
        <strain evidence="1">NL23</strain>
    </source>
</reference>
<name>V5SHG8_9HYPH</name>
<dbReference type="AlphaFoldDB" id="V5SHG8"/>
<dbReference type="Pfam" id="PF17036">
    <property type="entry name" value="CBP_BcsS"/>
    <property type="match status" value="1"/>
</dbReference>
<evidence type="ECO:0000313" key="1">
    <source>
        <dbReference type="EMBL" id="AHB49947.1"/>
    </source>
</evidence>
<sequence>MLTAVAASTLGISTPGSSFEHSSSGPTSTVVFTGGDFAKDAFAAHAGAIKAVNGDLGKDGVMLRALGVYVEYEYDTDFGAGPIGIDGDAGIFDLMIGYQFIRPSHRLGVYAGVEFQGHELSPDDPFNDIDGNEWGLKIVGDYETATGSPLYVGLIASYSTAFDTYWTRARVGTPVGRFVLGVEGLAHGNNGYDAQRLGGFVNIPVGMHYGILSLSGGYQWADEDSSASSGGSSGAYGGAGISFSF</sequence>
<organism evidence="1 2">
    <name type="scientific">Hyphomicrobium nitrativorans NL23</name>
    <dbReference type="NCBI Taxonomy" id="1029756"/>
    <lineage>
        <taxon>Bacteria</taxon>
        <taxon>Pseudomonadati</taxon>
        <taxon>Pseudomonadota</taxon>
        <taxon>Alphaproteobacteria</taxon>
        <taxon>Hyphomicrobiales</taxon>
        <taxon>Hyphomicrobiaceae</taxon>
        <taxon>Hyphomicrobium</taxon>
    </lineage>
</organism>
<dbReference type="KEGG" id="hni:W911_04535"/>
<evidence type="ECO:0000313" key="2">
    <source>
        <dbReference type="Proteomes" id="UP000018542"/>
    </source>
</evidence>
<dbReference type="InterPro" id="IPR031485">
    <property type="entry name" value="CBP_BcsS"/>
</dbReference>
<dbReference type="HOGENOM" id="CLU_993059_0_0_5"/>
<dbReference type="STRING" id="1029756.W911_04535"/>
<dbReference type="PATRIC" id="fig|1029756.8.peg.949"/>
<proteinExistence type="predicted"/>
<dbReference type="Proteomes" id="UP000018542">
    <property type="component" value="Chromosome"/>
</dbReference>
<evidence type="ECO:0008006" key="3">
    <source>
        <dbReference type="Google" id="ProtNLM"/>
    </source>
</evidence>
<keyword evidence="2" id="KW-1185">Reference proteome</keyword>
<accession>V5SHG8</accession>
<dbReference type="EMBL" id="CP006912">
    <property type="protein sequence ID" value="AHB49947.1"/>
    <property type="molecule type" value="Genomic_DNA"/>
</dbReference>
<gene>
    <name evidence="1" type="ORF">W911_04535</name>
</gene>